<proteinExistence type="predicted"/>
<dbReference type="EMBL" id="HBGQ01012850">
    <property type="protein sequence ID" value="CAD9376034.1"/>
    <property type="molecule type" value="Transcribed_RNA"/>
</dbReference>
<evidence type="ECO:0000256" key="1">
    <source>
        <dbReference type="SAM" id="SignalP"/>
    </source>
</evidence>
<gene>
    <name evidence="2" type="ORF">AAND1436_LOCUS6281</name>
</gene>
<accession>A0A7S2AS48</accession>
<sequence>MARVALALLLVLRLSSAEESCQAAEAVGSTKGVSMLSTRKNAEVVPISSRAEDPPSNAMMEIEHEQHLETRFTTHGVDFKFEAGPLITINFDQSLALGRKLLGERKVCFTDLEGHGDSRHGYNHDVAIEGHTVCMQPGVSLKNWRGGYWCKGHAPDPQTMITTSCRWRYRKTWKEGGGWEAFGTDKEGIPGAERVQITVAALAQRVHIRG</sequence>
<dbReference type="AlphaFoldDB" id="A0A7S2AS48"/>
<protein>
    <submittedName>
        <fullName evidence="2">Uncharacterized protein</fullName>
    </submittedName>
</protein>
<feature type="signal peptide" evidence="1">
    <location>
        <begin position="1"/>
        <end position="17"/>
    </location>
</feature>
<feature type="chain" id="PRO_5031520082" evidence="1">
    <location>
        <begin position="18"/>
        <end position="210"/>
    </location>
</feature>
<organism evidence="2">
    <name type="scientific">Alexandrium andersonii</name>
    <dbReference type="NCBI Taxonomy" id="327968"/>
    <lineage>
        <taxon>Eukaryota</taxon>
        <taxon>Sar</taxon>
        <taxon>Alveolata</taxon>
        <taxon>Dinophyceae</taxon>
        <taxon>Gonyaulacales</taxon>
        <taxon>Pyrocystaceae</taxon>
        <taxon>Alexandrium</taxon>
    </lineage>
</organism>
<name>A0A7S2AS48_9DINO</name>
<keyword evidence="1" id="KW-0732">Signal</keyword>
<reference evidence="2" key="1">
    <citation type="submission" date="2021-01" db="EMBL/GenBank/DDBJ databases">
        <authorList>
            <person name="Corre E."/>
            <person name="Pelletier E."/>
            <person name="Niang G."/>
            <person name="Scheremetjew M."/>
            <person name="Finn R."/>
            <person name="Kale V."/>
            <person name="Holt S."/>
            <person name="Cochrane G."/>
            <person name="Meng A."/>
            <person name="Brown T."/>
            <person name="Cohen L."/>
        </authorList>
    </citation>
    <scope>NUCLEOTIDE SEQUENCE</scope>
    <source>
        <strain evidence="2">CCMP2222</strain>
    </source>
</reference>
<evidence type="ECO:0000313" key="2">
    <source>
        <dbReference type="EMBL" id="CAD9376034.1"/>
    </source>
</evidence>